<dbReference type="Gene3D" id="3.40.50.2000">
    <property type="entry name" value="Glycogen Phosphorylase B"/>
    <property type="match status" value="2"/>
</dbReference>
<gene>
    <name evidence="5" type="ORF">LUZ61_001265</name>
</gene>
<dbReference type="EC" id="2.4.1.-" evidence="4"/>
<evidence type="ECO:0000313" key="6">
    <source>
        <dbReference type="Proteomes" id="UP001210211"/>
    </source>
</evidence>
<dbReference type="InterPro" id="IPR002213">
    <property type="entry name" value="UDP_glucos_trans"/>
</dbReference>
<evidence type="ECO:0000256" key="2">
    <source>
        <dbReference type="ARBA" id="ARBA00022679"/>
    </source>
</evidence>
<protein>
    <recommendedName>
        <fullName evidence="4">Glycosyltransferase</fullName>
        <ecNumber evidence="4">2.4.1.-</ecNumber>
    </recommendedName>
</protein>
<accession>A0AAD5ZGT0</accession>
<keyword evidence="2 3" id="KW-0808">Transferase</keyword>
<sequence length="485" mass="54026">MGSISSERQSKPHAVCMPYPAQGHVTPMLTVAKLLHSTGFHVTFVNTEYNHRRLLRSLGPTSLDGLPDFQFMAIPDGLPFSDEDVTQDVPSICEAIMTNKSLPYFRDLLRRLNESDPVAPQVTCVFADFTMSFAIDAAKEIGIPCVLLWTASACGLLGYLNFKNLMEKGIIPLKDMNQLNDGYLDKPIDFVPGLKNMRLKDFPSFLRTTDPNDIMLKYVLYIMDRATSSSSAITINTFCELEQPVLDQIATMLPSIHEIGPLAMLSHQIKESSLKSLGSNLWKLQPGCLDWLEGKQTGSTVFVNFGSVTVMTNQQLVEFAWGLANSGYDFLWITRPDLVRGDTAVLPQEFLDQTKERGLLASWCPQDAVLQHPAIGAFLTHSGWNSTLESISGGVPMVCWPFFAEQQTNCRFACTEWEIGMEIDNNVKRADVELLIREIMGGDKGKKMKERALKWKQSVAMATQNGGPSLVNFQKLVNEVLISNK</sequence>
<evidence type="ECO:0000313" key="5">
    <source>
        <dbReference type="EMBL" id="KAJ3697560.1"/>
    </source>
</evidence>
<dbReference type="GO" id="GO:0080043">
    <property type="term" value="F:quercetin 3-O-glucosyltransferase activity"/>
    <property type="evidence" value="ECO:0007669"/>
    <property type="project" value="TreeGrafter"/>
</dbReference>
<dbReference type="AlphaFoldDB" id="A0AAD5ZGT0"/>
<comment type="caution">
    <text evidence="5">The sequence shown here is derived from an EMBL/GenBank/DDBJ whole genome shotgun (WGS) entry which is preliminary data.</text>
</comment>
<dbReference type="Pfam" id="PF00201">
    <property type="entry name" value="UDPGT"/>
    <property type="match status" value="1"/>
</dbReference>
<proteinExistence type="inferred from homology"/>
<dbReference type="Proteomes" id="UP001210211">
    <property type="component" value="Unassembled WGS sequence"/>
</dbReference>
<evidence type="ECO:0000256" key="1">
    <source>
        <dbReference type="ARBA" id="ARBA00009995"/>
    </source>
</evidence>
<reference evidence="5 6" key="1">
    <citation type="journal article" date="2022" name="Cell">
        <title>Repeat-based holocentromeres influence genome architecture and karyotype evolution.</title>
        <authorList>
            <person name="Hofstatter P.G."/>
            <person name="Thangavel G."/>
            <person name="Lux T."/>
            <person name="Neumann P."/>
            <person name="Vondrak T."/>
            <person name="Novak P."/>
            <person name="Zhang M."/>
            <person name="Costa L."/>
            <person name="Castellani M."/>
            <person name="Scott A."/>
            <person name="Toegelov H."/>
            <person name="Fuchs J."/>
            <person name="Mata-Sucre Y."/>
            <person name="Dias Y."/>
            <person name="Vanzela A.L.L."/>
            <person name="Huettel B."/>
            <person name="Almeida C.C.S."/>
            <person name="Simkova H."/>
            <person name="Souza G."/>
            <person name="Pedrosa-Harand A."/>
            <person name="Macas J."/>
            <person name="Mayer K.F.X."/>
            <person name="Houben A."/>
            <person name="Marques A."/>
        </authorList>
    </citation>
    <scope>NUCLEOTIDE SEQUENCE [LARGE SCALE GENOMIC DNA]</scope>
    <source>
        <strain evidence="5">RhyTen1mFocal</strain>
    </source>
</reference>
<dbReference type="EMBL" id="JAMRDG010000001">
    <property type="protein sequence ID" value="KAJ3697560.1"/>
    <property type="molecule type" value="Genomic_DNA"/>
</dbReference>
<dbReference type="PANTHER" id="PTHR11926">
    <property type="entry name" value="GLUCOSYL/GLUCURONOSYL TRANSFERASES"/>
    <property type="match status" value="1"/>
</dbReference>
<organism evidence="5 6">
    <name type="scientific">Rhynchospora tenuis</name>
    <dbReference type="NCBI Taxonomy" id="198213"/>
    <lineage>
        <taxon>Eukaryota</taxon>
        <taxon>Viridiplantae</taxon>
        <taxon>Streptophyta</taxon>
        <taxon>Embryophyta</taxon>
        <taxon>Tracheophyta</taxon>
        <taxon>Spermatophyta</taxon>
        <taxon>Magnoliopsida</taxon>
        <taxon>Liliopsida</taxon>
        <taxon>Poales</taxon>
        <taxon>Cyperaceae</taxon>
        <taxon>Cyperoideae</taxon>
        <taxon>Rhynchosporeae</taxon>
        <taxon>Rhynchospora</taxon>
    </lineage>
</organism>
<dbReference type="PANTHER" id="PTHR11926:SF774">
    <property type="entry name" value="UDP-GLYCOSYLTRANSFERASE 85A1-RELATED"/>
    <property type="match status" value="1"/>
</dbReference>
<dbReference type="FunFam" id="3.40.50.2000:FF:000027">
    <property type="entry name" value="Glycosyltransferase"/>
    <property type="match status" value="1"/>
</dbReference>
<keyword evidence="3" id="KW-0328">Glycosyltransferase</keyword>
<dbReference type="CDD" id="cd03784">
    <property type="entry name" value="GT1_Gtf-like"/>
    <property type="match status" value="1"/>
</dbReference>
<comment type="similarity">
    <text evidence="1 3">Belongs to the UDP-glycosyltransferase family.</text>
</comment>
<name>A0AAD5ZGT0_9POAL</name>
<keyword evidence="6" id="KW-1185">Reference proteome</keyword>
<evidence type="ECO:0000256" key="4">
    <source>
        <dbReference type="RuleBase" id="RU362057"/>
    </source>
</evidence>
<dbReference type="SUPFAM" id="SSF53756">
    <property type="entry name" value="UDP-Glycosyltransferase/glycogen phosphorylase"/>
    <property type="match status" value="1"/>
</dbReference>
<dbReference type="GO" id="GO:0080044">
    <property type="term" value="F:quercetin 7-O-glucosyltransferase activity"/>
    <property type="evidence" value="ECO:0007669"/>
    <property type="project" value="TreeGrafter"/>
</dbReference>
<dbReference type="PROSITE" id="PS00375">
    <property type="entry name" value="UDPGT"/>
    <property type="match status" value="1"/>
</dbReference>
<dbReference type="InterPro" id="IPR035595">
    <property type="entry name" value="UDP_glycos_trans_CS"/>
</dbReference>
<dbReference type="FunFam" id="3.40.50.2000:FF:000055">
    <property type="entry name" value="Glycosyltransferase"/>
    <property type="match status" value="1"/>
</dbReference>
<evidence type="ECO:0000256" key="3">
    <source>
        <dbReference type="RuleBase" id="RU003718"/>
    </source>
</evidence>